<name>A0ACC2MTG3_PERAE</name>
<evidence type="ECO:0000313" key="1">
    <source>
        <dbReference type="EMBL" id="KAJ8648964.1"/>
    </source>
</evidence>
<dbReference type="Proteomes" id="UP001234297">
    <property type="component" value="Chromosome 1"/>
</dbReference>
<evidence type="ECO:0000313" key="2">
    <source>
        <dbReference type="Proteomes" id="UP001234297"/>
    </source>
</evidence>
<reference evidence="1 2" key="1">
    <citation type="journal article" date="2022" name="Hortic Res">
        <title>A haplotype resolved chromosomal level avocado genome allows analysis of novel avocado genes.</title>
        <authorList>
            <person name="Nath O."/>
            <person name="Fletcher S.J."/>
            <person name="Hayward A."/>
            <person name="Shaw L.M."/>
            <person name="Masouleh A.K."/>
            <person name="Furtado A."/>
            <person name="Henry R.J."/>
            <person name="Mitter N."/>
        </authorList>
    </citation>
    <scope>NUCLEOTIDE SEQUENCE [LARGE SCALE GENOMIC DNA]</scope>
    <source>
        <strain evidence="2">cv. Hass</strain>
    </source>
</reference>
<gene>
    <name evidence="1" type="ORF">MRB53_001987</name>
</gene>
<dbReference type="EMBL" id="CM056809">
    <property type="protein sequence ID" value="KAJ8648964.1"/>
    <property type="molecule type" value="Genomic_DNA"/>
</dbReference>
<proteinExistence type="predicted"/>
<accession>A0ACC2MTG3</accession>
<keyword evidence="2" id="KW-1185">Reference proteome</keyword>
<comment type="caution">
    <text evidence="1">The sequence shown here is derived from an EMBL/GenBank/DDBJ whole genome shotgun (WGS) entry which is preliminary data.</text>
</comment>
<sequence>MAHHSVDPHGTGGPLVRRHHSDLAAERSLALLPIQSCPSSSSIPAADGPHEPLQHPCDMVPTATSTTTIQPSAPSHGIHHMITRGKDEVFKPKVLLATKHPLHYSDIPEPTSFSEANKDLNWRNAVCQEITVPHRNGTWTLVP</sequence>
<protein>
    <submittedName>
        <fullName evidence="1">Uncharacterized protein</fullName>
    </submittedName>
</protein>
<organism evidence="1 2">
    <name type="scientific">Persea americana</name>
    <name type="common">Avocado</name>
    <dbReference type="NCBI Taxonomy" id="3435"/>
    <lineage>
        <taxon>Eukaryota</taxon>
        <taxon>Viridiplantae</taxon>
        <taxon>Streptophyta</taxon>
        <taxon>Embryophyta</taxon>
        <taxon>Tracheophyta</taxon>
        <taxon>Spermatophyta</taxon>
        <taxon>Magnoliopsida</taxon>
        <taxon>Magnoliidae</taxon>
        <taxon>Laurales</taxon>
        <taxon>Lauraceae</taxon>
        <taxon>Persea</taxon>
    </lineage>
</organism>